<organism evidence="1 2">
    <name type="scientific">Pectobacterium fontis</name>
    <dbReference type="NCBI Taxonomy" id="2558042"/>
    <lineage>
        <taxon>Bacteria</taxon>
        <taxon>Pseudomonadati</taxon>
        <taxon>Pseudomonadota</taxon>
        <taxon>Gammaproteobacteria</taxon>
        <taxon>Enterobacterales</taxon>
        <taxon>Pectobacteriaceae</taxon>
        <taxon>Pectobacterium</taxon>
    </lineage>
</organism>
<evidence type="ECO:0000313" key="2">
    <source>
        <dbReference type="Proteomes" id="UP000053038"/>
    </source>
</evidence>
<gene>
    <name evidence="1" type="ORF">OI69_17770</name>
</gene>
<dbReference type="EMBL" id="JSXC01000059">
    <property type="protein sequence ID" value="KHN49516.1"/>
    <property type="molecule type" value="Genomic_DNA"/>
</dbReference>
<reference evidence="1 2" key="1">
    <citation type="submission" date="2014-10" db="EMBL/GenBank/DDBJ databases">
        <title>Genome sequence of Pectobacterium carotovorum M022.</title>
        <authorList>
            <person name="Chan K.-G."/>
            <person name="Tan W.-S."/>
        </authorList>
    </citation>
    <scope>NUCLEOTIDE SEQUENCE [LARGE SCALE GENOMIC DNA]</scope>
    <source>
        <strain evidence="1 2">M022</strain>
    </source>
</reference>
<evidence type="ECO:0000313" key="1">
    <source>
        <dbReference type="EMBL" id="KHN49516.1"/>
    </source>
</evidence>
<dbReference type="RefSeq" id="WP_039353615.1">
    <property type="nucleotide sequence ID" value="NZ_JSXC01000059.1"/>
</dbReference>
<dbReference type="Proteomes" id="UP000053038">
    <property type="component" value="Unassembled WGS sequence"/>
</dbReference>
<comment type="caution">
    <text evidence="1">The sequence shown here is derived from an EMBL/GenBank/DDBJ whole genome shotgun (WGS) entry which is preliminary data.</text>
</comment>
<accession>A0A7V8L3T7</accession>
<name>A0A7V8L3T7_9GAMM</name>
<sequence>MFGYVLTISKTDDSNGEAIYYITDSYGICIGHAPTLELALSLMIIYIEYLLSVNNLHKKAAEIIKTIYPFIKENKIDCKDLLDKIKDANIIKETIKLFTKERQCKEIDCALFKMEIENIEINDYKFNPECIEKYYTNLIKGNSNNKIINKKESDFLFIEKEEIDFNKIKEKTNSIKEDKSLSNFKKNQHRH</sequence>
<dbReference type="OrthoDB" id="10019017at2"/>
<dbReference type="AlphaFoldDB" id="A0A7V8L3T7"/>
<proteinExistence type="predicted"/>
<keyword evidence="2" id="KW-1185">Reference proteome</keyword>
<protein>
    <submittedName>
        <fullName evidence="1">Uncharacterized protein</fullName>
    </submittedName>
</protein>